<keyword evidence="4 8" id="KW-0812">Transmembrane</keyword>
<reference evidence="9 10" key="1">
    <citation type="journal article" date="2020" name="Phytopathology">
        <title>Genome Sequence Resources of Colletotrichum truncatum, C. plurivorum, C. musicola, and C. sojae: Four Species Pathogenic to Soybean (Glycine max).</title>
        <authorList>
            <person name="Rogerio F."/>
            <person name="Boufleur T.R."/>
            <person name="Ciampi-Guillardi M."/>
            <person name="Sukno S.A."/>
            <person name="Thon M.R."/>
            <person name="Massola Junior N.S."/>
            <person name="Baroncelli R."/>
        </authorList>
    </citation>
    <scope>NUCLEOTIDE SEQUENCE [LARGE SCALE GENOMIC DNA]</scope>
    <source>
        <strain evidence="9 10">LFN0009</strain>
    </source>
</reference>
<protein>
    <submittedName>
        <fullName evidence="9">Uncharacterized protein</fullName>
    </submittedName>
</protein>
<evidence type="ECO:0000313" key="10">
    <source>
        <dbReference type="Proteomes" id="UP000652219"/>
    </source>
</evidence>
<evidence type="ECO:0000256" key="7">
    <source>
        <dbReference type="SAM" id="MobiDB-lite"/>
    </source>
</evidence>
<dbReference type="InterPro" id="IPR052031">
    <property type="entry name" value="Membrane_Transporter-Flippase"/>
</dbReference>
<evidence type="ECO:0000256" key="1">
    <source>
        <dbReference type="ARBA" id="ARBA00004651"/>
    </source>
</evidence>
<evidence type="ECO:0000256" key="6">
    <source>
        <dbReference type="ARBA" id="ARBA00023136"/>
    </source>
</evidence>
<dbReference type="EMBL" id="WIGN01000680">
    <property type="protein sequence ID" value="KAF6785725.1"/>
    <property type="molecule type" value="Genomic_DNA"/>
</dbReference>
<comment type="subcellular location">
    <subcellularLocation>
        <location evidence="1">Cell membrane</location>
        <topology evidence="1">Multi-pass membrane protein</topology>
    </subcellularLocation>
</comment>
<dbReference type="PANTHER" id="PTHR43549:SF2">
    <property type="entry name" value="MULTIDRUG RESISTANCE PROTEIN NORM-RELATED"/>
    <property type="match status" value="1"/>
</dbReference>
<accession>A0A8H6IMY5</accession>
<evidence type="ECO:0000256" key="8">
    <source>
        <dbReference type="SAM" id="Phobius"/>
    </source>
</evidence>
<evidence type="ECO:0000256" key="5">
    <source>
        <dbReference type="ARBA" id="ARBA00022989"/>
    </source>
</evidence>
<feature type="transmembrane region" description="Helical" evidence="8">
    <location>
        <begin position="216"/>
        <end position="240"/>
    </location>
</feature>
<organism evidence="9 10">
    <name type="scientific">Colletotrichum sojae</name>
    <dbReference type="NCBI Taxonomy" id="2175907"/>
    <lineage>
        <taxon>Eukaryota</taxon>
        <taxon>Fungi</taxon>
        <taxon>Dikarya</taxon>
        <taxon>Ascomycota</taxon>
        <taxon>Pezizomycotina</taxon>
        <taxon>Sordariomycetes</taxon>
        <taxon>Hypocreomycetidae</taxon>
        <taxon>Glomerellales</taxon>
        <taxon>Glomerellaceae</taxon>
        <taxon>Colletotrichum</taxon>
        <taxon>Colletotrichum orchidearum species complex</taxon>
    </lineage>
</organism>
<feature type="transmembrane region" description="Helical" evidence="8">
    <location>
        <begin position="37"/>
        <end position="56"/>
    </location>
</feature>
<proteinExistence type="predicted"/>
<evidence type="ECO:0000256" key="3">
    <source>
        <dbReference type="ARBA" id="ARBA00022475"/>
    </source>
</evidence>
<evidence type="ECO:0000313" key="9">
    <source>
        <dbReference type="EMBL" id="KAF6785725.1"/>
    </source>
</evidence>
<feature type="transmembrane region" description="Helical" evidence="8">
    <location>
        <begin position="76"/>
        <end position="99"/>
    </location>
</feature>
<feature type="transmembrane region" description="Helical" evidence="8">
    <location>
        <begin position="414"/>
        <end position="432"/>
    </location>
</feature>
<keyword evidence="5 8" id="KW-1133">Transmembrane helix</keyword>
<feature type="transmembrane region" description="Helical" evidence="8">
    <location>
        <begin position="472"/>
        <end position="497"/>
    </location>
</feature>
<keyword evidence="2" id="KW-0813">Transport</keyword>
<feature type="transmembrane region" description="Helical" evidence="8">
    <location>
        <begin position="111"/>
        <end position="135"/>
    </location>
</feature>
<keyword evidence="6 8" id="KW-0472">Membrane</keyword>
<feature type="region of interest" description="Disordered" evidence="7">
    <location>
        <begin position="1"/>
        <end position="31"/>
    </location>
</feature>
<comment type="caution">
    <text evidence="9">The sequence shown here is derived from an EMBL/GenBank/DDBJ whole genome shotgun (WGS) entry which is preliminary data.</text>
</comment>
<feature type="compositionally biased region" description="Basic and acidic residues" evidence="7">
    <location>
        <begin position="1"/>
        <end position="28"/>
    </location>
</feature>
<keyword evidence="3" id="KW-1003">Cell membrane</keyword>
<name>A0A8H6IMY5_9PEZI</name>
<feature type="transmembrane region" description="Helical" evidence="8">
    <location>
        <begin position="287"/>
        <end position="309"/>
    </location>
</feature>
<feature type="transmembrane region" description="Helical" evidence="8">
    <location>
        <begin position="369"/>
        <end position="388"/>
    </location>
</feature>
<gene>
    <name evidence="9" type="ORF">CSOJ01_15549</name>
</gene>
<dbReference type="Proteomes" id="UP000652219">
    <property type="component" value="Unassembled WGS sequence"/>
</dbReference>
<dbReference type="AlphaFoldDB" id="A0A8H6IMY5"/>
<dbReference type="PANTHER" id="PTHR43549">
    <property type="entry name" value="MULTIDRUG RESISTANCE PROTEIN YPNP-RELATED"/>
    <property type="match status" value="1"/>
</dbReference>
<evidence type="ECO:0000256" key="4">
    <source>
        <dbReference type="ARBA" id="ARBA00022692"/>
    </source>
</evidence>
<dbReference type="GO" id="GO:0005886">
    <property type="term" value="C:plasma membrane"/>
    <property type="evidence" value="ECO:0007669"/>
    <property type="project" value="UniProtKB-SubCell"/>
</dbReference>
<sequence>MIPKNDIEETARPATPDRDADVVSEQHSRTPSLRRTTYTGALLFNLAAFILPALYATLSKLWIAELDASLVATTDAYTYIGVVAEVINEGLPRAAWVIIGDKASRSLAQRLQLTHTLIAFQAVLGLVMSLAFLGGAQAFAKGFVPEEIREDSVEYVRIAAFSALAGAVETAVASATRALDRPDVPLVIVSAKFAANIVLDLLLISRVRVGSHQPTVNMQAGIQLACGLASAAVGLAYFIWRNTLRFERERETAEDPDATTRPSPRALLTLLRPGVWTFSESAVRNALYLWLVSNIVSMGATYATAWGVFNTIRWGLVMVPVQALEQTSLAFVGHAWGSWRRSIGVGTIYPPRVNRHTLLGIVSPALKSLSIAIAIEVPVCLFLTFFGARPFARYLGGSDEVAAVTAMMWRTVDWCYIFYAASTMLATVLLATRPRWYLWQSLASNLLYVLPWAVVCQVKEPDAGSAWTYHRWVFGGSLVFSFVDILVVDGIWVWALMKGRMKLEQFRG</sequence>
<keyword evidence="10" id="KW-1185">Reference proteome</keyword>
<evidence type="ECO:0000256" key="2">
    <source>
        <dbReference type="ARBA" id="ARBA00022448"/>
    </source>
</evidence>